<evidence type="ECO:0000256" key="3">
    <source>
        <dbReference type="ARBA" id="ARBA00023002"/>
    </source>
</evidence>
<dbReference type="Gene3D" id="3.40.50.720">
    <property type="entry name" value="NAD(P)-binding Rossmann-like Domain"/>
    <property type="match status" value="1"/>
</dbReference>
<dbReference type="OrthoDB" id="37659at2759"/>
<dbReference type="Pfam" id="PF00106">
    <property type="entry name" value="adh_short"/>
    <property type="match status" value="1"/>
</dbReference>
<dbReference type="EMBL" id="JAGMUU010000010">
    <property type="protein sequence ID" value="KAH7144176.1"/>
    <property type="molecule type" value="Genomic_DNA"/>
</dbReference>
<keyword evidence="5" id="KW-1185">Reference proteome</keyword>
<proteinExistence type="inferred from homology"/>
<dbReference type="InterPro" id="IPR020904">
    <property type="entry name" value="Sc_DH/Rdtase_CS"/>
</dbReference>
<dbReference type="AlphaFoldDB" id="A0A9P9ET99"/>
<dbReference type="PROSITE" id="PS00061">
    <property type="entry name" value="ADH_SHORT"/>
    <property type="match status" value="1"/>
</dbReference>
<dbReference type="InterPro" id="IPR036291">
    <property type="entry name" value="NAD(P)-bd_dom_sf"/>
</dbReference>
<protein>
    <submittedName>
        <fullName evidence="4">Uncharacterized protein</fullName>
    </submittedName>
</protein>
<gene>
    <name evidence="4" type="ORF">B0J13DRAFT_40726</name>
</gene>
<keyword evidence="2" id="KW-0521">NADP</keyword>
<name>A0A9P9ET99_9HYPO</name>
<evidence type="ECO:0000313" key="5">
    <source>
        <dbReference type="Proteomes" id="UP000717696"/>
    </source>
</evidence>
<dbReference type="GO" id="GO:0016491">
    <property type="term" value="F:oxidoreductase activity"/>
    <property type="evidence" value="ECO:0007669"/>
    <property type="project" value="UniProtKB-KW"/>
</dbReference>
<accession>A0A9P9ET99</accession>
<dbReference type="SUPFAM" id="SSF51735">
    <property type="entry name" value="NAD(P)-binding Rossmann-fold domains"/>
    <property type="match status" value="1"/>
</dbReference>
<comment type="similarity">
    <text evidence="1">Belongs to the short-chain dehydrogenases/reductases (SDR) family.</text>
</comment>
<evidence type="ECO:0000256" key="2">
    <source>
        <dbReference type="ARBA" id="ARBA00022857"/>
    </source>
</evidence>
<keyword evidence="3" id="KW-0560">Oxidoreductase</keyword>
<sequence>MSSPYKRVLLVGATSGIGAALADKFILEGSKVIAVGRRQERLDTFVKKHGEEQASGVRYDVNDTAGLGAFVDGIINQYPDLDCVFLNSGTQSQVRLSKPAEVDLDAFHQEMTTNFTRLVDLSINFLSHLQNKSYPTALIITGSLLAHVPAVTMPAYSASKAALTAYVDCLRRQNAGSSTKIIEVWPPVVQTELHDYMGPDRGRSLGMPVAEFVEKVWPQLATGLEHIIVDAIGSKETFLGSVNSRRELFAILSEILLAHF</sequence>
<evidence type="ECO:0000256" key="1">
    <source>
        <dbReference type="ARBA" id="ARBA00006484"/>
    </source>
</evidence>
<dbReference type="PRINTS" id="PR00081">
    <property type="entry name" value="GDHRDH"/>
</dbReference>
<organism evidence="4 5">
    <name type="scientific">Dactylonectria estremocensis</name>
    <dbReference type="NCBI Taxonomy" id="1079267"/>
    <lineage>
        <taxon>Eukaryota</taxon>
        <taxon>Fungi</taxon>
        <taxon>Dikarya</taxon>
        <taxon>Ascomycota</taxon>
        <taxon>Pezizomycotina</taxon>
        <taxon>Sordariomycetes</taxon>
        <taxon>Hypocreomycetidae</taxon>
        <taxon>Hypocreales</taxon>
        <taxon>Nectriaceae</taxon>
        <taxon>Dactylonectria</taxon>
    </lineage>
</organism>
<dbReference type="PANTHER" id="PTHR43669:SF15">
    <property type="entry name" value="OXIDOREDUCTASE, SHORT-CHAIN DEHYDROGENASE_REDUCTASE FAMILY (AFU_ORTHOLOGUE AFUA_1G01330)"/>
    <property type="match status" value="1"/>
</dbReference>
<dbReference type="InterPro" id="IPR002347">
    <property type="entry name" value="SDR_fam"/>
</dbReference>
<reference evidence="4" key="1">
    <citation type="journal article" date="2021" name="Nat. Commun.">
        <title>Genetic determinants of endophytism in the Arabidopsis root mycobiome.</title>
        <authorList>
            <person name="Mesny F."/>
            <person name="Miyauchi S."/>
            <person name="Thiergart T."/>
            <person name="Pickel B."/>
            <person name="Atanasova L."/>
            <person name="Karlsson M."/>
            <person name="Huettel B."/>
            <person name="Barry K.W."/>
            <person name="Haridas S."/>
            <person name="Chen C."/>
            <person name="Bauer D."/>
            <person name="Andreopoulos W."/>
            <person name="Pangilinan J."/>
            <person name="LaButti K."/>
            <person name="Riley R."/>
            <person name="Lipzen A."/>
            <person name="Clum A."/>
            <person name="Drula E."/>
            <person name="Henrissat B."/>
            <person name="Kohler A."/>
            <person name="Grigoriev I.V."/>
            <person name="Martin F.M."/>
            <person name="Hacquard S."/>
        </authorList>
    </citation>
    <scope>NUCLEOTIDE SEQUENCE</scope>
    <source>
        <strain evidence="4">MPI-CAGE-AT-0021</strain>
    </source>
</reference>
<dbReference type="Proteomes" id="UP000717696">
    <property type="component" value="Unassembled WGS sequence"/>
</dbReference>
<evidence type="ECO:0000313" key="4">
    <source>
        <dbReference type="EMBL" id="KAH7144176.1"/>
    </source>
</evidence>
<comment type="caution">
    <text evidence="4">The sequence shown here is derived from an EMBL/GenBank/DDBJ whole genome shotgun (WGS) entry which is preliminary data.</text>
</comment>
<dbReference type="PANTHER" id="PTHR43669">
    <property type="entry name" value="5-KETO-D-GLUCONATE 5-REDUCTASE"/>
    <property type="match status" value="1"/>
</dbReference>